<accession>A0A926EJC7</accession>
<gene>
    <name evidence="4" type="ORF">H8718_14640</name>
</gene>
<evidence type="ECO:0000313" key="5">
    <source>
        <dbReference type="Proteomes" id="UP000655830"/>
    </source>
</evidence>
<dbReference type="EMBL" id="JACRSY010000027">
    <property type="protein sequence ID" value="MBC8580756.1"/>
    <property type="molecule type" value="Genomic_DNA"/>
</dbReference>
<feature type="domain" description="Glycosyl transferase family 28 C-terminal" evidence="3">
    <location>
        <begin position="260"/>
        <end position="373"/>
    </location>
</feature>
<dbReference type="InterPro" id="IPR007235">
    <property type="entry name" value="Glyco_trans_28_C"/>
</dbReference>
<dbReference type="AlphaFoldDB" id="A0A926EJC7"/>
<evidence type="ECO:0000256" key="1">
    <source>
        <dbReference type="ARBA" id="ARBA00022676"/>
    </source>
</evidence>
<evidence type="ECO:0000259" key="3">
    <source>
        <dbReference type="Pfam" id="PF04101"/>
    </source>
</evidence>
<dbReference type="GO" id="GO:0008194">
    <property type="term" value="F:UDP-glycosyltransferase activity"/>
    <property type="evidence" value="ECO:0007669"/>
    <property type="project" value="InterPro"/>
</dbReference>
<keyword evidence="1" id="KW-0328">Glycosyltransferase</keyword>
<evidence type="ECO:0000313" key="4">
    <source>
        <dbReference type="EMBL" id="MBC8580756.1"/>
    </source>
</evidence>
<dbReference type="Pfam" id="PF04101">
    <property type="entry name" value="Glyco_tran_28_C"/>
    <property type="match status" value="1"/>
</dbReference>
<dbReference type="SUPFAM" id="SSF53756">
    <property type="entry name" value="UDP-Glycosyltransferase/glycogen phosphorylase"/>
    <property type="match status" value="1"/>
</dbReference>
<keyword evidence="2" id="KW-0808">Transferase</keyword>
<dbReference type="PANTHER" id="PTHR48043">
    <property type="entry name" value="EG:EG0003.4 PROTEIN-RELATED"/>
    <property type="match status" value="1"/>
</dbReference>
<name>A0A926EJC7_9FIRM</name>
<organism evidence="4 5">
    <name type="scientific">Zhenhengia yiwuensis</name>
    <dbReference type="NCBI Taxonomy" id="2763666"/>
    <lineage>
        <taxon>Bacteria</taxon>
        <taxon>Bacillati</taxon>
        <taxon>Bacillota</taxon>
        <taxon>Clostridia</taxon>
        <taxon>Lachnospirales</taxon>
        <taxon>Lachnospiraceae</taxon>
        <taxon>Zhenhengia</taxon>
    </lineage>
</organism>
<dbReference type="CDD" id="cd03784">
    <property type="entry name" value="GT1_Gtf-like"/>
    <property type="match status" value="1"/>
</dbReference>
<keyword evidence="5" id="KW-1185">Reference proteome</keyword>
<evidence type="ECO:0000256" key="2">
    <source>
        <dbReference type="ARBA" id="ARBA00022679"/>
    </source>
</evidence>
<dbReference type="InterPro" id="IPR002213">
    <property type="entry name" value="UDP_glucos_trans"/>
</dbReference>
<protein>
    <recommendedName>
        <fullName evidence="3">Glycosyl transferase family 28 C-terminal domain-containing protein</fullName>
    </recommendedName>
</protein>
<reference evidence="4" key="1">
    <citation type="submission" date="2020-08" db="EMBL/GenBank/DDBJ databases">
        <title>Genome public.</title>
        <authorList>
            <person name="Liu C."/>
            <person name="Sun Q."/>
        </authorList>
    </citation>
    <scope>NUCLEOTIDE SEQUENCE</scope>
    <source>
        <strain evidence="4">NSJ-12</strain>
    </source>
</reference>
<comment type="caution">
    <text evidence="4">The sequence shown here is derived from an EMBL/GenBank/DDBJ whole genome shotgun (WGS) entry which is preliminary data.</text>
</comment>
<dbReference type="PANTHER" id="PTHR48043:SF145">
    <property type="entry name" value="FI06409P-RELATED"/>
    <property type="match status" value="1"/>
</dbReference>
<dbReference type="Proteomes" id="UP000655830">
    <property type="component" value="Unassembled WGS sequence"/>
</dbReference>
<dbReference type="InterPro" id="IPR050271">
    <property type="entry name" value="UDP-glycosyltransferase"/>
</dbReference>
<dbReference type="GO" id="GO:0016758">
    <property type="term" value="F:hexosyltransferase activity"/>
    <property type="evidence" value="ECO:0007669"/>
    <property type="project" value="InterPro"/>
</dbReference>
<sequence length="405" mass="46833">MANIIIFSFPYYGHVNYLTKVAKMLSKENQVYMDIDKKYSYMLEGTNVHILETKFQGDTKTEDVGLKKQLESVFYFADGLLACAESYLRDMDYIKKLEPDCIILDSMAYWGKKIAVNLQVPYISSVTMQPIGKEDFSKDLKLVLQGYIGDTSISEKSLKREIRMYEVILQKKYQDEAFYILDCICANGMLNILYTAPELIYYKNAQENSCLFLGILLPEKTKMGNRTKEKGIYISFGTILRLKELIVKCIDGVKDLACTVYVSAGEYEEELRNKYKSYPNINIGKFLKQLDLIEKCSLCICHGGQNTVMESLYYEVPLLIIPQVNDEFINAEFVKERGYGEKILSKEVTSELIKKKSIEIMESRDIKEKVGNASKQLRVYSNQEYRMKQEELCKAVKLLLNKERR</sequence>
<proteinExistence type="predicted"/>
<dbReference type="Gene3D" id="3.40.50.2000">
    <property type="entry name" value="Glycogen Phosphorylase B"/>
    <property type="match status" value="2"/>
</dbReference>